<keyword evidence="2" id="KW-0677">Repeat</keyword>
<dbReference type="InterPro" id="IPR036322">
    <property type="entry name" value="WD40_repeat_dom_sf"/>
</dbReference>
<reference evidence="4" key="1">
    <citation type="submission" date="2021-12" db="EMBL/GenBank/DDBJ databases">
        <authorList>
            <person name="Martin H S."/>
        </authorList>
    </citation>
    <scope>NUCLEOTIDE SEQUENCE</scope>
</reference>
<organism evidence="4 5">
    <name type="scientific">Brenthis ino</name>
    <name type="common">lesser marbled fritillary</name>
    <dbReference type="NCBI Taxonomy" id="405034"/>
    <lineage>
        <taxon>Eukaryota</taxon>
        <taxon>Metazoa</taxon>
        <taxon>Ecdysozoa</taxon>
        <taxon>Arthropoda</taxon>
        <taxon>Hexapoda</taxon>
        <taxon>Insecta</taxon>
        <taxon>Pterygota</taxon>
        <taxon>Neoptera</taxon>
        <taxon>Endopterygota</taxon>
        <taxon>Lepidoptera</taxon>
        <taxon>Glossata</taxon>
        <taxon>Ditrysia</taxon>
        <taxon>Papilionoidea</taxon>
        <taxon>Nymphalidae</taxon>
        <taxon>Heliconiinae</taxon>
        <taxon>Argynnini</taxon>
        <taxon>Brenthis</taxon>
    </lineage>
</organism>
<gene>
    <name evidence="4" type="ORF">BINO364_LOCUS5910</name>
</gene>
<evidence type="ECO:0008006" key="6">
    <source>
        <dbReference type="Google" id="ProtNLM"/>
    </source>
</evidence>
<feature type="repeat" description="WD" evidence="3">
    <location>
        <begin position="389"/>
        <end position="414"/>
    </location>
</feature>
<evidence type="ECO:0000256" key="1">
    <source>
        <dbReference type="ARBA" id="ARBA00022574"/>
    </source>
</evidence>
<dbReference type="Pfam" id="PF00400">
    <property type="entry name" value="WD40"/>
    <property type="match status" value="2"/>
</dbReference>
<dbReference type="AlphaFoldDB" id="A0A8J9YAT6"/>
<evidence type="ECO:0000256" key="3">
    <source>
        <dbReference type="PROSITE-ProRule" id="PRU00221"/>
    </source>
</evidence>
<dbReference type="InterPro" id="IPR033010">
    <property type="entry name" value="Cdc20/Fizzy"/>
</dbReference>
<dbReference type="InterPro" id="IPR015943">
    <property type="entry name" value="WD40/YVTN_repeat-like_dom_sf"/>
</dbReference>
<accession>A0A8J9YAT6</accession>
<keyword evidence="5" id="KW-1185">Reference proteome</keyword>
<evidence type="ECO:0000256" key="2">
    <source>
        <dbReference type="ARBA" id="ARBA00022737"/>
    </source>
</evidence>
<feature type="non-terminal residue" evidence="4">
    <location>
        <position position="447"/>
    </location>
</feature>
<dbReference type="PROSITE" id="PS50082">
    <property type="entry name" value="WD_REPEATS_2"/>
    <property type="match status" value="1"/>
</dbReference>
<dbReference type="OrthoDB" id="10263272at2759"/>
<proteinExistence type="predicted"/>
<dbReference type="SUPFAM" id="SSF50978">
    <property type="entry name" value="WD40 repeat-like"/>
    <property type="match status" value="1"/>
</dbReference>
<dbReference type="GO" id="GO:0010997">
    <property type="term" value="F:anaphase-promoting complex binding"/>
    <property type="evidence" value="ECO:0007669"/>
    <property type="project" value="InterPro"/>
</dbReference>
<dbReference type="GO" id="GO:0031145">
    <property type="term" value="P:anaphase-promoting complex-dependent catabolic process"/>
    <property type="evidence" value="ECO:0007669"/>
    <property type="project" value="TreeGrafter"/>
</dbReference>
<dbReference type="GO" id="GO:0005680">
    <property type="term" value="C:anaphase-promoting complex"/>
    <property type="evidence" value="ECO:0007669"/>
    <property type="project" value="TreeGrafter"/>
</dbReference>
<dbReference type="Gene3D" id="2.130.10.10">
    <property type="entry name" value="YVTN repeat-like/Quinoprotein amine dehydrogenase"/>
    <property type="match status" value="1"/>
</dbReference>
<evidence type="ECO:0000313" key="5">
    <source>
        <dbReference type="Proteomes" id="UP000838878"/>
    </source>
</evidence>
<dbReference type="InterPro" id="IPR001680">
    <property type="entry name" value="WD40_rpt"/>
</dbReference>
<keyword evidence="1 3" id="KW-0853">WD repeat</keyword>
<dbReference type="Proteomes" id="UP000838878">
    <property type="component" value="Chromosome 14"/>
</dbReference>
<dbReference type="GO" id="GO:1905786">
    <property type="term" value="P:positive regulation of anaphase-promoting complex-dependent catabolic process"/>
    <property type="evidence" value="ECO:0007669"/>
    <property type="project" value="TreeGrafter"/>
</dbReference>
<dbReference type="GO" id="GO:1990757">
    <property type="term" value="F:ubiquitin ligase activator activity"/>
    <property type="evidence" value="ECO:0007669"/>
    <property type="project" value="TreeGrafter"/>
</dbReference>
<dbReference type="PANTHER" id="PTHR19918">
    <property type="entry name" value="CELL DIVISION CYCLE 20 CDC20 FIZZY -RELATED"/>
    <property type="match status" value="1"/>
</dbReference>
<dbReference type="PANTHER" id="PTHR19918:SF52">
    <property type="entry name" value="PROTEIN CORTEX"/>
    <property type="match status" value="1"/>
</dbReference>
<sequence>MDRTTFGRKSFNAQRGRVDRFVAPRDSFSEVRRRRSWHAYCETHPVKNDIWFGEHLKKEKYTKYLDKALDLESPNKNGSYKQWIRSWPCIPRKKTYLSSADSILDLPTYSYATFPELLDWSNDNILVAALGMNYHKWSWRTQSLTSQGYTQNEILCCKFDPRGELLALGTDKKTVEIHNNSMSKRVGINTCRCVDKYNRVCSITAVDWSPTGNSFATGCSWGLVSSFSRAATVISWQHFLREAILLVRVSPDARYLAVAAVNTSMVLLLTWPTLEKYSSFESDWTIRTITWHPWRSALLGVGAVTPDLQARIALWDAPTSKVKETSLGPKRYSLDTMLFSHRTGELVLSLWNSDRAILHPKTCTQLVVMSDPETVVDQWGEGRTGLDRVRTMVFSPDGTKLATATSDEDLIIWNFLPEDNSKKKTKCKRFSALPVYLDEAIQGHSLR</sequence>
<protein>
    <recommendedName>
        <fullName evidence="6">Protein cortex</fullName>
    </recommendedName>
</protein>
<name>A0A8J9YAT6_9NEOP</name>
<evidence type="ECO:0000313" key="4">
    <source>
        <dbReference type="EMBL" id="CAH0719596.1"/>
    </source>
</evidence>
<dbReference type="EMBL" id="OV170234">
    <property type="protein sequence ID" value="CAH0719596.1"/>
    <property type="molecule type" value="Genomic_DNA"/>
</dbReference>
<dbReference type="SMART" id="SM00320">
    <property type="entry name" value="WD40"/>
    <property type="match status" value="3"/>
</dbReference>